<feature type="transmembrane region" description="Helical" evidence="10">
    <location>
        <begin position="183"/>
        <end position="204"/>
    </location>
</feature>
<name>A0ABV6DEL5_9BACL</name>
<comment type="caution">
    <text evidence="11">The sequence shown here is derived from an EMBL/GenBank/DDBJ whole genome shotgun (WGS) entry which is preliminary data.</text>
</comment>
<dbReference type="EC" id="2.3.-.-" evidence="11"/>
<evidence type="ECO:0000256" key="4">
    <source>
        <dbReference type="ARBA" id="ARBA00022679"/>
    </source>
</evidence>
<feature type="transmembrane region" description="Helical" evidence="10">
    <location>
        <begin position="48"/>
        <end position="67"/>
    </location>
</feature>
<feature type="transmembrane region" description="Helical" evidence="10">
    <location>
        <begin position="346"/>
        <end position="367"/>
    </location>
</feature>
<keyword evidence="6 10" id="KW-1133">Transmembrane helix</keyword>
<reference evidence="11 12" key="1">
    <citation type="submission" date="2024-09" db="EMBL/GenBank/DDBJ databases">
        <authorList>
            <person name="Sun Q."/>
            <person name="Mori K."/>
        </authorList>
    </citation>
    <scope>NUCLEOTIDE SEQUENCE [LARGE SCALE GENOMIC DNA]</scope>
    <source>
        <strain evidence="11 12">CCM 7759</strain>
    </source>
</reference>
<dbReference type="InterPro" id="IPR004299">
    <property type="entry name" value="MBOAT_fam"/>
</dbReference>
<feature type="transmembrane region" description="Helical" evidence="10">
    <location>
        <begin position="224"/>
        <end position="246"/>
    </location>
</feature>
<dbReference type="Pfam" id="PF03062">
    <property type="entry name" value="MBOAT"/>
    <property type="match status" value="1"/>
</dbReference>
<feature type="transmembrane region" description="Helical" evidence="10">
    <location>
        <begin position="106"/>
        <end position="129"/>
    </location>
</feature>
<comment type="subcellular location">
    <subcellularLocation>
        <location evidence="1">Cell membrane</location>
        <topology evidence="1">Multi-pass membrane protein</topology>
    </subcellularLocation>
</comment>
<accession>A0ABV6DEL5</accession>
<evidence type="ECO:0000256" key="2">
    <source>
        <dbReference type="ARBA" id="ARBA00010323"/>
    </source>
</evidence>
<keyword evidence="8 9" id="KW-0012">Acyltransferase</keyword>
<dbReference type="Proteomes" id="UP001589776">
    <property type="component" value="Unassembled WGS sequence"/>
</dbReference>
<proteinExistence type="inferred from homology"/>
<dbReference type="InterPro" id="IPR051085">
    <property type="entry name" value="MB_O-acyltransferase"/>
</dbReference>
<protein>
    <submittedName>
        <fullName evidence="11">MBOAT family O-acyltransferase</fullName>
        <ecNumber evidence="11">2.3.-.-</ecNumber>
    </submittedName>
</protein>
<keyword evidence="3 9" id="KW-1003">Cell membrane</keyword>
<keyword evidence="12" id="KW-1185">Reference proteome</keyword>
<evidence type="ECO:0000313" key="11">
    <source>
        <dbReference type="EMBL" id="MFC0211055.1"/>
    </source>
</evidence>
<evidence type="ECO:0000256" key="10">
    <source>
        <dbReference type="SAM" id="Phobius"/>
    </source>
</evidence>
<evidence type="ECO:0000256" key="8">
    <source>
        <dbReference type="ARBA" id="ARBA00023315"/>
    </source>
</evidence>
<dbReference type="PANTHER" id="PTHR13285">
    <property type="entry name" value="ACYLTRANSFERASE"/>
    <property type="match status" value="1"/>
</dbReference>
<evidence type="ECO:0000256" key="6">
    <source>
        <dbReference type="ARBA" id="ARBA00022989"/>
    </source>
</evidence>
<dbReference type="RefSeq" id="WP_377467774.1">
    <property type="nucleotide sequence ID" value="NZ_JBHLWN010000008.1"/>
</dbReference>
<keyword evidence="5 10" id="KW-0812">Transmembrane</keyword>
<evidence type="ECO:0000256" key="9">
    <source>
        <dbReference type="PIRNR" id="PIRNR016636"/>
    </source>
</evidence>
<evidence type="ECO:0000256" key="5">
    <source>
        <dbReference type="ARBA" id="ARBA00022692"/>
    </source>
</evidence>
<evidence type="ECO:0000256" key="1">
    <source>
        <dbReference type="ARBA" id="ARBA00004651"/>
    </source>
</evidence>
<gene>
    <name evidence="11" type="ORF">ACFFK0_01110</name>
</gene>
<keyword evidence="7 9" id="KW-0472">Membrane</keyword>
<dbReference type="EMBL" id="JBHLWN010000008">
    <property type="protein sequence ID" value="MFC0211055.1"/>
    <property type="molecule type" value="Genomic_DNA"/>
</dbReference>
<dbReference type="InterPro" id="IPR024194">
    <property type="entry name" value="Ac/AlaTfrase_AlgI/DltB"/>
</dbReference>
<organism evidence="11 12">
    <name type="scientific">Paenibacillus chartarius</name>
    <dbReference type="NCBI Taxonomy" id="747481"/>
    <lineage>
        <taxon>Bacteria</taxon>
        <taxon>Bacillati</taxon>
        <taxon>Bacillota</taxon>
        <taxon>Bacilli</taxon>
        <taxon>Bacillales</taxon>
        <taxon>Paenibacillaceae</taxon>
        <taxon>Paenibacillus</taxon>
    </lineage>
</organism>
<evidence type="ECO:0000313" key="12">
    <source>
        <dbReference type="Proteomes" id="UP001589776"/>
    </source>
</evidence>
<dbReference type="GO" id="GO:0016746">
    <property type="term" value="F:acyltransferase activity"/>
    <property type="evidence" value="ECO:0007669"/>
    <property type="project" value="UniProtKB-KW"/>
</dbReference>
<dbReference type="PANTHER" id="PTHR13285:SF23">
    <property type="entry name" value="TEICHOIC ACID D-ALANYLTRANSFERASE"/>
    <property type="match status" value="1"/>
</dbReference>
<dbReference type="PIRSF" id="PIRSF016636">
    <property type="entry name" value="AlgI_DltB"/>
    <property type="match status" value="1"/>
</dbReference>
<sequence>MFYLHMNAIVGLAGMIAALMLTRRWPSNKRVLLLLFNLGFLYVFSQKLFVFNVLYVAGNYALFLLLCRIARFRLAAFVAAIAANIGAVTVMRLYGMGTLQSPLFDVVITLGLIYNVLKVIDALYFAYFFKRDGEAGALDYANYILFIPTFTSGPILKFRDFMADTKKPYQVDAPLFEDSVKRIILGLFKKMVLVPGMSYVFQLVNDPAGGPLHTHESLFLMVWFYLWIYLDFSGYSDIAIGFGRLLGYTMPENFKKPFTSPSLTQFWRNWHVTLGDWFRDHIFIFFSRRTPSRLTAAGLSLLIMLLMGLWHGFTWLYVLYGLYHGVIIALESYFELSTVNKKKVSVPYYAFRVALTQLLVIFGVIVYSGDSATVLRIYEGLLRLPSF</sequence>
<feature type="transmembrane region" description="Helical" evidence="10">
    <location>
        <begin position="74"/>
        <end position="94"/>
    </location>
</feature>
<comment type="similarity">
    <text evidence="2 9">Belongs to the membrane-bound acyltransferase family.</text>
</comment>
<evidence type="ECO:0000256" key="3">
    <source>
        <dbReference type="ARBA" id="ARBA00022475"/>
    </source>
</evidence>
<keyword evidence="4 9" id="KW-0808">Transferase</keyword>
<evidence type="ECO:0000256" key="7">
    <source>
        <dbReference type="ARBA" id="ARBA00023136"/>
    </source>
</evidence>